<evidence type="ECO:0000256" key="9">
    <source>
        <dbReference type="RuleBase" id="RU003357"/>
    </source>
</evidence>
<dbReference type="PANTHER" id="PTHR47234">
    <property type="match status" value="1"/>
</dbReference>
<evidence type="ECO:0000256" key="10">
    <source>
        <dbReference type="SAM" id="SignalP"/>
    </source>
</evidence>
<dbReference type="Proteomes" id="UP001595897">
    <property type="component" value="Unassembled WGS sequence"/>
</dbReference>
<evidence type="ECO:0000256" key="1">
    <source>
        <dbReference type="ARBA" id="ARBA00004571"/>
    </source>
</evidence>
<evidence type="ECO:0000256" key="6">
    <source>
        <dbReference type="ARBA" id="ARBA00023136"/>
    </source>
</evidence>
<keyword evidence="3 8" id="KW-1134">Transmembrane beta strand</keyword>
<dbReference type="PANTHER" id="PTHR47234:SF3">
    <property type="entry name" value="SECRETIN_TONB SHORT N-TERMINAL DOMAIN-CONTAINING PROTEIN"/>
    <property type="match status" value="1"/>
</dbReference>
<gene>
    <name evidence="13" type="ORF">ACFO4O_11685</name>
</gene>
<evidence type="ECO:0000256" key="7">
    <source>
        <dbReference type="ARBA" id="ARBA00023237"/>
    </source>
</evidence>
<organism evidence="13 14">
    <name type="scientific">Glaciecola siphonariae</name>
    <dbReference type="NCBI Taxonomy" id="521012"/>
    <lineage>
        <taxon>Bacteria</taxon>
        <taxon>Pseudomonadati</taxon>
        <taxon>Pseudomonadota</taxon>
        <taxon>Gammaproteobacteria</taxon>
        <taxon>Alteromonadales</taxon>
        <taxon>Alteromonadaceae</taxon>
        <taxon>Glaciecola</taxon>
    </lineage>
</organism>
<dbReference type="InterPro" id="IPR012910">
    <property type="entry name" value="Plug_dom"/>
</dbReference>
<dbReference type="PROSITE" id="PS52016">
    <property type="entry name" value="TONB_DEPENDENT_REC_3"/>
    <property type="match status" value="1"/>
</dbReference>
<evidence type="ECO:0000313" key="14">
    <source>
        <dbReference type="Proteomes" id="UP001595897"/>
    </source>
</evidence>
<feature type="domain" description="TonB-dependent receptor plug" evidence="12">
    <location>
        <begin position="64"/>
        <end position="185"/>
    </location>
</feature>
<keyword evidence="13" id="KW-0675">Receptor</keyword>
<proteinExistence type="inferred from homology"/>
<evidence type="ECO:0000256" key="5">
    <source>
        <dbReference type="ARBA" id="ARBA00023077"/>
    </source>
</evidence>
<feature type="domain" description="TonB-dependent receptor-like beta-barrel" evidence="11">
    <location>
        <begin position="321"/>
        <end position="815"/>
    </location>
</feature>
<keyword evidence="2 8" id="KW-0813">Transport</keyword>
<name>A0ABV9LYZ5_9ALTE</name>
<dbReference type="EMBL" id="JBHSGU010000005">
    <property type="protein sequence ID" value="MFC4700823.1"/>
    <property type="molecule type" value="Genomic_DNA"/>
</dbReference>
<comment type="similarity">
    <text evidence="8 9">Belongs to the TonB-dependent receptor family.</text>
</comment>
<dbReference type="InterPro" id="IPR036942">
    <property type="entry name" value="Beta-barrel_TonB_sf"/>
</dbReference>
<keyword evidence="5 9" id="KW-0798">TonB box</keyword>
<protein>
    <submittedName>
        <fullName evidence="13">TonB-dependent receptor plug domain-containing protein</fullName>
    </submittedName>
</protein>
<keyword evidence="7 8" id="KW-0998">Cell outer membrane</keyword>
<dbReference type="InterPro" id="IPR037066">
    <property type="entry name" value="Plug_dom_sf"/>
</dbReference>
<dbReference type="Pfam" id="PF07715">
    <property type="entry name" value="Plug"/>
    <property type="match status" value="1"/>
</dbReference>
<accession>A0ABV9LYZ5</accession>
<dbReference type="Gene3D" id="2.170.130.10">
    <property type="entry name" value="TonB-dependent receptor, plug domain"/>
    <property type="match status" value="1"/>
</dbReference>
<dbReference type="Gene3D" id="2.40.170.20">
    <property type="entry name" value="TonB-dependent receptor, beta-barrel domain"/>
    <property type="match status" value="1"/>
</dbReference>
<comment type="subcellular location">
    <subcellularLocation>
        <location evidence="1 8">Cell outer membrane</location>
        <topology evidence="1 8">Multi-pass membrane protein</topology>
    </subcellularLocation>
</comment>
<evidence type="ECO:0000259" key="12">
    <source>
        <dbReference type="Pfam" id="PF07715"/>
    </source>
</evidence>
<dbReference type="Pfam" id="PF00593">
    <property type="entry name" value="TonB_dep_Rec_b-barrel"/>
    <property type="match status" value="1"/>
</dbReference>
<reference evidence="14" key="1">
    <citation type="journal article" date="2019" name="Int. J. Syst. Evol. Microbiol.">
        <title>The Global Catalogue of Microorganisms (GCM) 10K type strain sequencing project: providing services to taxonomists for standard genome sequencing and annotation.</title>
        <authorList>
            <consortium name="The Broad Institute Genomics Platform"/>
            <consortium name="The Broad Institute Genome Sequencing Center for Infectious Disease"/>
            <person name="Wu L."/>
            <person name="Ma J."/>
        </authorList>
    </citation>
    <scope>NUCLEOTIDE SEQUENCE [LARGE SCALE GENOMIC DNA]</scope>
    <source>
        <strain evidence="14">KACC 12507</strain>
    </source>
</reference>
<dbReference type="InterPro" id="IPR000531">
    <property type="entry name" value="Beta-barrel_TonB"/>
</dbReference>
<dbReference type="SUPFAM" id="SSF56935">
    <property type="entry name" value="Porins"/>
    <property type="match status" value="1"/>
</dbReference>
<keyword evidence="6 8" id="KW-0472">Membrane</keyword>
<keyword evidence="10" id="KW-0732">Signal</keyword>
<evidence type="ECO:0000256" key="2">
    <source>
        <dbReference type="ARBA" id="ARBA00022448"/>
    </source>
</evidence>
<evidence type="ECO:0000313" key="13">
    <source>
        <dbReference type="EMBL" id="MFC4700823.1"/>
    </source>
</evidence>
<evidence type="ECO:0000256" key="4">
    <source>
        <dbReference type="ARBA" id="ARBA00022692"/>
    </source>
</evidence>
<keyword evidence="4 8" id="KW-0812">Transmembrane</keyword>
<evidence type="ECO:0000256" key="8">
    <source>
        <dbReference type="PROSITE-ProRule" id="PRU01360"/>
    </source>
</evidence>
<dbReference type="CDD" id="cd01347">
    <property type="entry name" value="ligand_gated_channel"/>
    <property type="match status" value="1"/>
</dbReference>
<dbReference type="RefSeq" id="WP_382408713.1">
    <property type="nucleotide sequence ID" value="NZ_JBHSGU010000005.1"/>
</dbReference>
<sequence>MNDTIQKASKFRVKKLAWLIACSPLAFAAPTAFAQSPDASANNAADSSVENISVIGSRRVGRTVNDSSVPIDIIDADAISATGLTETNMILNTLLPSFNFPQPSITDGTDHVRPAQLRGLAPDHTLVLVNGKRRHTSALLNLNGSSGRGSSAVDLNAIPANAIKRIEVLRDGAAAQYGSDAIAGVINIVLKDASEGGEFSLTYGANVTTMDGVPDLVGVSEDANGNLAFTEGDDRELTDGQTATLRGNMGFEWGDDGFVHISGEYRDRSNSNRADYDQRENFARTADGSLDARERLVNRYNHNFGNGAVEDFALFVNTAKGLNNDMEFYAFGAASKRNSKGSGFYRRAQDSRNVAGIYPNGFLPTIKTDINDLSIVSGVKGQGDVWAYNVSINHGRNELDYSVINSLNTSFGLQSPTDFDAGGLTYEQTLFNVDASRLVEIDWMYSDMNLALGFEYRNEGYEIRAGEPASYERGNFGPGGAPTDPVAGPFGAQGSQVFPGFTPASAGTNSRSNISAYIDLEGDVMENWNVTLAGRFEEYSDFGNTFNWKMSHRFDVTDAFALRASVSTGFRAPSLQQQFFTSVATVFVDGVPTETGTFNPSSDVAVALGSPGLDAEDSTNYSAGFTYTPTADFNLTVDFYQIEIEDRIVLSNNLSGSGVESLLAGTGATRARFFLNAIDTETKGVDIVSTYTLNTNDWGSVLFNAGININDNEVTDILPPPSVLQGIGFDQNNLFSGVELRRFEVGSPSDKINLSASWSYDAAAVTLRTTRYGETQDPSSIAERNEVLDPKWVTDIDASYQLNDNITLTLGANNVFDVYPDPTRENVEDVTTFSRLFAYSGFSPFGFTGRFVYGRVSYSF</sequence>
<comment type="caution">
    <text evidence="13">The sequence shown here is derived from an EMBL/GenBank/DDBJ whole genome shotgun (WGS) entry which is preliminary data.</text>
</comment>
<feature type="signal peptide" evidence="10">
    <location>
        <begin position="1"/>
        <end position="28"/>
    </location>
</feature>
<evidence type="ECO:0000256" key="3">
    <source>
        <dbReference type="ARBA" id="ARBA00022452"/>
    </source>
</evidence>
<evidence type="ECO:0000259" key="11">
    <source>
        <dbReference type="Pfam" id="PF00593"/>
    </source>
</evidence>
<dbReference type="InterPro" id="IPR039426">
    <property type="entry name" value="TonB-dep_rcpt-like"/>
</dbReference>
<keyword evidence="14" id="KW-1185">Reference proteome</keyword>
<feature type="chain" id="PRO_5046634974" evidence="10">
    <location>
        <begin position="29"/>
        <end position="860"/>
    </location>
</feature>